<dbReference type="Pfam" id="PF13673">
    <property type="entry name" value="Acetyltransf_10"/>
    <property type="match status" value="1"/>
</dbReference>
<dbReference type="GO" id="GO:0016747">
    <property type="term" value="F:acyltransferase activity, transferring groups other than amino-acyl groups"/>
    <property type="evidence" value="ECO:0007669"/>
    <property type="project" value="InterPro"/>
</dbReference>
<reference evidence="2 3" key="1">
    <citation type="journal article" date="2019" name="Nat. Ecol. Evol.">
        <title>Megaphylogeny resolves global patterns of mushroom evolution.</title>
        <authorList>
            <person name="Varga T."/>
            <person name="Krizsan K."/>
            <person name="Foldi C."/>
            <person name="Dima B."/>
            <person name="Sanchez-Garcia M."/>
            <person name="Sanchez-Ramirez S."/>
            <person name="Szollosi G.J."/>
            <person name="Szarkandi J.G."/>
            <person name="Papp V."/>
            <person name="Albert L."/>
            <person name="Andreopoulos W."/>
            <person name="Angelini C."/>
            <person name="Antonin V."/>
            <person name="Barry K.W."/>
            <person name="Bougher N.L."/>
            <person name="Buchanan P."/>
            <person name="Buyck B."/>
            <person name="Bense V."/>
            <person name="Catcheside P."/>
            <person name="Chovatia M."/>
            <person name="Cooper J."/>
            <person name="Damon W."/>
            <person name="Desjardin D."/>
            <person name="Finy P."/>
            <person name="Geml J."/>
            <person name="Haridas S."/>
            <person name="Hughes K."/>
            <person name="Justo A."/>
            <person name="Karasinski D."/>
            <person name="Kautmanova I."/>
            <person name="Kiss B."/>
            <person name="Kocsube S."/>
            <person name="Kotiranta H."/>
            <person name="LaButti K.M."/>
            <person name="Lechner B.E."/>
            <person name="Liimatainen K."/>
            <person name="Lipzen A."/>
            <person name="Lukacs Z."/>
            <person name="Mihaltcheva S."/>
            <person name="Morgado L.N."/>
            <person name="Niskanen T."/>
            <person name="Noordeloos M.E."/>
            <person name="Ohm R.A."/>
            <person name="Ortiz-Santana B."/>
            <person name="Ovrebo C."/>
            <person name="Racz N."/>
            <person name="Riley R."/>
            <person name="Savchenko A."/>
            <person name="Shiryaev A."/>
            <person name="Soop K."/>
            <person name="Spirin V."/>
            <person name="Szebenyi C."/>
            <person name="Tomsovsky M."/>
            <person name="Tulloss R.E."/>
            <person name="Uehling J."/>
            <person name="Grigoriev I.V."/>
            <person name="Vagvolgyi C."/>
            <person name="Papp T."/>
            <person name="Martin F.M."/>
            <person name="Miettinen O."/>
            <person name="Hibbett D.S."/>
            <person name="Nagy L.G."/>
        </authorList>
    </citation>
    <scope>NUCLEOTIDE SEQUENCE [LARGE SCALE GENOMIC DNA]</scope>
    <source>
        <strain evidence="2 3">HHB13444</strain>
    </source>
</reference>
<dbReference type="AlphaFoldDB" id="A0A5C3P900"/>
<dbReference type="STRING" id="1314778.A0A5C3P900"/>
<sequence length="241" mass="26617">MAPPNVTCEFVQHPTEALTEEAIEVFAGPGVMREDPAALALSGGNISLIEDLGRTMLRSLLLCPGVSHTFTARDETGALIGFTVFSLPGQHMLSTPEQMEIANLTDFMIKMSQVSKEGPAYYEKTMMKEVPELNDKALGIQEAERNTYWCNFAMVRADYQGKGVAKAMFELAFSEADKLGATVALTTTNARNVPIYEKIGLQQCGEPETLQSPWVEWGLWFFKRTPPGSQLTTEVTTQERI</sequence>
<feature type="domain" description="N-acetyltransferase" evidence="1">
    <location>
        <begin position="91"/>
        <end position="226"/>
    </location>
</feature>
<protein>
    <recommendedName>
        <fullName evidence="1">N-acetyltransferase domain-containing protein</fullName>
    </recommendedName>
</protein>
<organism evidence="2 3">
    <name type="scientific">Polyporus arcularius HHB13444</name>
    <dbReference type="NCBI Taxonomy" id="1314778"/>
    <lineage>
        <taxon>Eukaryota</taxon>
        <taxon>Fungi</taxon>
        <taxon>Dikarya</taxon>
        <taxon>Basidiomycota</taxon>
        <taxon>Agaricomycotina</taxon>
        <taxon>Agaricomycetes</taxon>
        <taxon>Polyporales</taxon>
        <taxon>Polyporaceae</taxon>
        <taxon>Polyporus</taxon>
    </lineage>
</organism>
<evidence type="ECO:0000313" key="2">
    <source>
        <dbReference type="EMBL" id="TFK85377.1"/>
    </source>
</evidence>
<dbReference type="EMBL" id="ML211256">
    <property type="protein sequence ID" value="TFK85377.1"/>
    <property type="molecule type" value="Genomic_DNA"/>
</dbReference>
<dbReference type="PANTHER" id="PTHR42791">
    <property type="entry name" value="GNAT FAMILY ACETYLTRANSFERASE"/>
    <property type="match status" value="1"/>
</dbReference>
<dbReference type="InterPro" id="IPR052523">
    <property type="entry name" value="Trichothecene_AcTrans"/>
</dbReference>
<accession>A0A5C3P900</accession>
<dbReference type="Gene3D" id="3.40.630.30">
    <property type="match status" value="1"/>
</dbReference>
<dbReference type="CDD" id="cd04301">
    <property type="entry name" value="NAT_SF"/>
    <property type="match status" value="1"/>
</dbReference>
<name>A0A5C3P900_9APHY</name>
<proteinExistence type="predicted"/>
<dbReference type="InterPro" id="IPR016181">
    <property type="entry name" value="Acyl_CoA_acyltransferase"/>
</dbReference>
<dbReference type="InterPro" id="IPR000182">
    <property type="entry name" value="GNAT_dom"/>
</dbReference>
<gene>
    <name evidence="2" type="ORF">K466DRAFT_566645</name>
</gene>
<keyword evidence="3" id="KW-1185">Reference proteome</keyword>
<dbReference type="PANTHER" id="PTHR42791:SF1">
    <property type="entry name" value="N-ACETYLTRANSFERASE DOMAIN-CONTAINING PROTEIN"/>
    <property type="match status" value="1"/>
</dbReference>
<dbReference type="PROSITE" id="PS51186">
    <property type="entry name" value="GNAT"/>
    <property type="match status" value="1"/>
</dbReference>
<dbReference type="SUPFAM" id="SSF55729">
    <property type="entry name" value="Acyl-CoA N-acyltransferases (Nat)"/>
    <property type="match status" value="1"/>
</dbReference>
<dbReference type="InParanoid" id="A0A5C3P900"/>
<dbReference type="Proteomes" id="UP000308197">
    <property type="component" value="Unassembled WGS sequence"/>
</dbReference>
<evidence type="ECO:0000259" key="1">
    <source>
        <dbReference type="PROSITE" id="PS51186"/>
    </source>
</evidence>
<evidence type="ECO:0000313" key="3">
    <source>
        <dbReference type="Proteomes" id="UP000308197"/>
    </source>
</evidence>